<accession>A0A5E4SW89</accession>
<dbReference type="RefSeq" id="WP_174984332.1">
    <property type="nucleotide sequence ID" value="NZ_CABPSA010000001.1"/>
</dbReference>
<organism evidence="3 4">
    <name type="scientific">Pandoraea commovens</name>
    <dbReference type="NCBI Taxonomy" id="2508289"/>
    <lineage>
        <taxon>Bacteria</taxon>
        <taxon>Pseudomonadati</taxon>
        <taxon>Pseudomonadota</taxon>
        <taxon>Betaproteobacteria</taxon>
        <taxon>Burkholderiales</taxon>
        <taxon>Burkholderiaceae</taxon>
        <taxon>Pandoraea</taxon>
    </lineage>
</organism>
<dbReference type="AlphaFoldDB" id="A0A5E4SW89"/>
<evidence type="ECO:0000313" key="2">
    <source>
        <dbReference type="EMBL" id="UVA77742.1"/>
    </source>
</evidence>
<evidence type="ECO:0000313" key="3">
    <source>
        <dbReference type="EMBL" id="VVD78454.1"/>
    </source>
</evidence>
<protein>
    <submittedName>
        <fullName evidence="2">BrnA antitoxin family protein</fullName>
    </submittedName>
</protein>
<reference evidence="2" key="2">
    <citation type="submission" date="2022-08" db="EMBL/GenBank/DDBJ databases">
        <title>Multi-unit outbreak of Pandoraea commovens among non-cystic fibrosis intensive care patients from 2019 to 2021 in Berlin, Germany.</title>
        <authorList>
            <person name="Menzel P."/>
        </authorList>
    </citation>
    <scope>NUCLEOTIDE SEQUENCE</scope>
    <source>
        <strain evidence="2">LB-19-202-79</strain>
    </source>
</reference>
<dbReference type="Proteomes" id="UP001058980">
    <property type="component" value="Chromosome"/>
</dbReference>
<dbReference type="Proteomes" id="UP000343335">
    <property type="component" value="Unassembled WGS sequence"/>
</dbReference>
<dbReference type="InterPro" id="IPR025528">
    <property type="entry name" value="BrnA_antitoxin"/>
</dbReference>
<evidence type="ECO:0000256" key="1">
    <source>
        <dbReference type="SAM" id="MobiDB-lite"/>
    </source>
</evidence>
<dbReference type="EMBL" id="CABPSA010000001">
    <property type="protein sequence ID" value="VVD78454.1"/>
    <property type="molecule type" value="Genomic_DNA"/>
</dbReference>
<dbReference type="EMBL" id="CP102780">
    <property type="protein sequence ID" value="UVA77742.1"/>
    <property type="molecule type" value="Genomic_DNA"/>
</dbReference>
<sequence length="113" mass="12706">MPKLKPGTILPTPVEDAKIKKQIRQDSQNPEWTKKGFAKARPASEVLPGIVGKEAAEQLLKSRGRPKADITKERINIRLSPEVVDYFKASGRGWQTRIDAALRQFISEHPHLV</sequence>
<gene>
    <name evidence="2" type="ORF">NTU39_16790</name>
    <name evidence="3" type="ORF">PCO31010_01010</name>
</gene>
<evidence type="ECO:0000313" key="5">
    <source>
        <dbReference type="Proteomes" id="UP001058980"/>
    </source>
</evidence>
<feature type="region of interest" description="Disordered" evidence="1">
    <location>
        <begin position="1"/>
        <end position="40"/>
    </location>
</feature>
<proteinExistence type="predicted"/>
<evidence type="ECO:0000313" key="4">
    <source>
        <dbReference type="Proteomes" id="UP000343335"/>
    </source>
</evidence>
<name>A0A5E4SW89_9BURK</name>
<reference evidence="3 4" key="1">
    <citation type="submission" date="2019-08" db="EMBL/GenBank/DDBJ databases">
        <authorList>
            <person name="Peeters C."/>
        </authorList>
    </citation>
    <scope>NUCLEOTIDE SEQUENCE [LARGE SCALE GENOMIC DNA]</scope>
    <source>
        <strain evidence="3 4">LMG 31010</strain>
    </source>
</reference>
<dbReference type="Pfam" id="PF14384">
    <property type="entry name" value="BrnA_antitoxin"/>
    <property type="match status" value="1"/>
</dbReference>
<keyword evidence="5" id="KW-1185">Reference proteome</keyword>